<dbReference type="InterPro" id="IPR010095">
    <property type="entry name" value="Cas12f1-like_TNB"/>
</dbReference>
<dbReference type="GO" id="GO:0006310">
    <property type="term" value="P:DNA recombination"/>
    <property type="evidence" value="ECO:0007669"/>
    <property type="project" value="UniProtKB-KW"/>
</dbReference>
<protein>
    <submittedName>
        <fullName evidence="7">Transposase, IS605 family protein</fullName>
    </submittedName>
</protein>
<dbReference type="GO" id="GO:0032196">
    <property type="term" value="P:transposition"/>
    <property type="evidence" value="ECO:0007669"/>
    <property type="project" value="UniProtKB-KW"/>
</dbReference>
<dbReference type="EMBL" id="CVRB01000003">
    <property type="protein sequence ID" value="CRK83226.1"/>
    <property type="molecule type" value="Genomic_DNA"/>
</dbReference>
<dbReference type="NCBIfam" id="TIGR01766">
    <property type="entry name" value="IS200/IS605 family accessory protein TnpB-like domain"/>
    <property type="match status" value="1"/>
</dbReference>
<keyword evidence="2" id="KW-0815">Transposition</keyword>
<proteinExistence type="inferred from homology"/>
<accession>A0A0U1NYZ1</accession>
<keyword evidence="8" id="KW-1185">Reference proteome</keyword>
<evidence type="ECO:0000313" key="8">
    <source>
        <dbReference type="Proteomes" id="UP000199087"/>
    </source>
</evidence>
<evidence type="ECO:0000259" key="5">
    <source>
        <dbReference type="Pfam" id="PF01385"/>
    </source>
</evidence>
<evidence type="ECO:0000256" key="1">
    <source>
        <dbReference type="ARBA" id="ARBA00008761"/>
    </source>
</evidence>
<dbReference type="RefSeq" id="WP_090635504.1">
    <property type="nucleotide sequence ID" value="NZ_CVRB01000003.1"/>
</dbReference>
<dbReference type="Pfam" id="PF01385">
    <property type="entry name" value="OrfB_IS605"/>
    <property type="match status" value="1"/>
</dbReference>
<keyword evidence="4" id="KW-0233">DNA recombination</keyword>
<evidence type="ECO:0000313" key="7">
    <source>
        <dbReference type="EMBL" id="CRK83226.1"/>
    </source>
</evidence>
<evidence type="ECO:0000259" key="6">
    <source>
        <dbReference type="Pfam" id="PF07282"/>
    </source>
</evidence>
<sequence length="432" mass="50340">MSKQYGIQKEKLHLNKKEYLALRQLCWLSKNMFNVGLYQVRQHFFETKQYLCYEENYKIAKQNENYKLLGSAASQQTLKKVEEAFKSFFSLIKIEGQKARIPRYLKKDGFFEISYPQFKLQADGSFNVPMSPKFKKEFGLINIKFPSNLNSNDICEIRILPKYNASYFEIEYVYEVKTIKPKLNHKHALSIDLGINNLATCVTTLGTSFIIDGRKLKSVNQRYNQQNARLQSIKDKQGIKTLTNRQIRLLEKRRNFVRDYLNKTTRYIINYCLDHNIGKIVIGYNQGWKQNINLGKQSNQKFVQIPHSQLIDKIESMCKRYGIELVKQEESYTSKASFIDKDHLPAYNEKEDKIHLFSGKRIKRGLYQTKASIKINADVNGAANILRKSNHEFHLEEVAKGILTFPTRIRLISTGKQNHIVVSSKNHVSLAV</sequence>
<evidence type="ECO:0000256" key="2">
    <source>
        <dbReference type="ARBA" id="ARBA00022578"/>
    </source>
</evidence>
<dbReference type="Pfam" id="PF07282">
    <property type="entry name" value="Cas12f1-like_TNB"/>
    <property type="match status" value="1"/>
</dbReference>
<organism evidence="7 8">
    <name type="scientific">Neobacillus massiliamazoniensis</name>
    <dbReference type="NCBI Taxonomy" id="1499688"/>
    <lineage>
        <taxon>Bacteria</taxon>
        <taxon>Bacillati</taxon>
        <taxon>Bacillota</taxon>
        <taxon>Bacilli</taxon>
        <taxon>Bacillales</taxon>
        <taxon>Bacillaceae</taxon>
        <taxon>Neobacillus</taxon>
    </lineage>
</organism>
<evidence type="ECO:0000256" key="3">
    <source>
        <dbReference type="ARBA" id="ARBA00023125"/>
    </source>
</evidence>
<comment type="similarity">
    <text evidence="1">In the C-terminal section; belongs to the transposase 35 family.</text>
</comment>
<dbReference type="NCBIfam" id="NF040570">
    <property type="entry name" value="guided_TnpB"/>
    <property type="match status" value="1"/>
</dbReference>
<dbReference type="OrthoDB" id="442799at2"/>
<dbReference type="Proteomes" id="UP000199087">
    <property type="component" value="Unassembled WGS sequence"/>
</dbReference>
<dbReference type="InterPro" id="IPR001959">
    <property type="entry name" value="Transposase"/>
</dbReference>
<name>A0A0U1NYZ1_9BACI</name>
<keyword evidence="3" id="KW-0238">DNA-binding</keyword>
<feature type="domain" description="Cas12f1-like TNB" evidence="6">
    <location>
        <begin position="307"/>
        <end position="385"/>
    </location>
</feature>
<feature type="domain" description="Probable transposase IS891/IS1136/IS1341" evidence="5">
    <location>
        <begin position="172"/>
        <end position="287"/>
    </location>
</feature>
<dbReference type="GO" id="GO:0003677">
    <property type="term" value="F:DNA binding"/>
    <property type="evidence" value="ECO:0007669"/>
    <property type="project" value="UniProtKB-KW"/>
</dbReference>
<dbReference type="AlphaFoldDB" id="A0A0U1NYZ1"/>
<evidence type="ECO:0000256" key="4">
    <source>
        <dbReference type="ARBA" id="ARBA00023172"/>
    </source>
</evidence>
<gene>
    <name evidence="7" type="ORF">BN000_03186</name>
</gene>
<reference evidence="8" key="1">
    <citation type="submission" date="2015-05" db="EMBL/GenBank/DDBJ databases">
        <authorList>
            <person name="Urmite Genomes"/>
        </authorList>
    </citation>
    <scope>NUCLEOTIDE SEQUENCE [LARGE SCALE GENOMIC DNA]</scope>
    <source>
        <strain evidence="8">LF1</strain>
    </source>
</reference>
<dbReference type="STRING" id="1499688.BN000_03186"/>